<evidence type="ECO:0000256" key="16">
    <source>
        <dbReference type="ARBA" id="ARBA00048914"/>
    </source>
</evidence>
<evidence type="ECO:0000256" key="3">
    <source>
        <dbReference type="ARBA" id="ARBA00004496"/>
    </source>
</evidence>
<dbReference type="NCBIfam" id="TIGR00179">
    <property type="entry name" value="murB"/>
    <property type="match status" value="1"/>
</dbReference>
<keyword evidence="13 17" id="KW-0560">Oxidoreductase</keyword>
<comment type="catalytic activity">
    <reaction evidence="16 17">
        <text>UDP-N-acetyl-alpha-D-muramate + NADP(+) = UDP-N-acetyl-3-O-(1-carboxyvinyl)-alpha-D-glucosamine + NADPH + H(+)</text>
        <dbReference type="Rhea" id="RHEA:12248"/>
        <dbReference type="ChEBI" id="CHEBI:15378"/>
        <dbReference type="ChEBI" id="CHEBI:57783"/>
        <dbReference type="ChEBI" id="CHEBI:58349"/>
        <dbReference type="ChEBI" id="CHEBI:68483"/>
        <dbReference type="ChEBI" id="CHEBI:70757"/>
        <dbReference type="EC" id="1.3.1.98"/>
    </reaction>
</comment>
<comment type="subcellular location">
    <subcellularLocation>
        <location evidence="3 17">Cytoplasm</location>
    </subcellularLocation>
</comment>
<comment type="function">
    <text evidence="2 17">Cell wall formation.</text>
</comment>
<dbReference type="EMBL" id="JADPUN010000285">
    <property type="protein sequence ID" value="MBF9133680.1"/>
    <property type="molecule type" value="Genomic_DNA"/>
</dbReference>
<evidence type="ECO:0000256" key="6">
    <source>
        <dbReference type="ARBA" id="ARBA00022490"/>
    </source>
</evidence>
<keyword evidence="12 17" id="KW-0573">Peptidoglycan synthesis</keyword>
<evidence type="ECO:0000256" key="13">
    <source>
        <dbReference type="ARBA" id="ARBA00023002"/>
    </source>
</evidence>
<keyword evidence="14 17" id="KW-0131">Cell cycle</keyword>
<feature type="region of interest" description="Disordered" evidence="18">
    <location>
        <begin position="1"/>
        <end position="20"/>
    </location>
</feature>
<evidence type="ECO:0000256" key="17">
    <source>
        <dbReference type="HAMAP-Rule" id="MF_00037"/>
    </source>
</evidence>
<evidence type="ECO:0000256" key="10">
    <source>
        <dbReference type="ARBA" id="ARBA00022857"/>
    </source>
</evidence>
<keyword evidence="15 17" id="KW-0961">Cell wall biogenesis/degradation</keyword>
<keyword evidence="11 17" id="KW-0133">Cell shape</keyword>
<dbReference type="InterPro" id="IPR036318">
    <property type="entry name" value="FAD-bd_PCMH-like_sf"/>
</dbReference>
<comment type="cofactor">
    <cofactor evidence="1 17">
        <name>FAD</name>
        <dbReference type="ChEBI" id="CHEBI:57692"/>
    </cofactor>
</comment>
<dbReference type="EC" id="1.3.1.98" evidence="17"/>
<dbReference type="InterPro" id="IPR006094">
    <property type="entry name" value="Oxid_FAD_bind_N"/>
</dbReference>
<dbReference type="PANTHER" id="PTHR21071">
    <property type="entry name" value="UDP-N-ACETYLENOLPYRUVOYLGLUCOSAMINE REDUCTASE"/>
    <property type="match status" value="1"/>
</dbReference>
<dbReference type="Pfam" id="PF02873">
    <property type="entry name" value="MurB_C"/>
    <property type="match status" value="1"/>
</dbReference>
<feature type="domain" description="FAD-binding PCMH-type" evidence="19">
    <location>
        <begin position="39"/>
        <end position="206"/>
    </location>
</feature>
<evidence type="ECO:0000256" key="14">
    <source>
        <dbReference type="ARBA" id="ARBA00023306"/>
    </source>
</evidence>
<feature type="compositionally biased region" description="Pro residues" evidence="18">
    <location>
        <begin position="1"/>
        <end position="18"/>
    </location>
</feature>
<dbReference type="PANTHER" id="PTHR21071:SF4">
    <property type="entry name" value="UDP-N-ACETYLENOLPYRUVOYLGLUCOSAMINE REDUCTASE"/>
    <property type="match status" value="1"/>
</dbReference>
<dbReference type="GO" id="GO:0008762">
    <property type="term" value="F:UDP-N-acetylmuramate dehydrogenase activity"/>
    <property type="evidence" value="ECO:0007669"/>
    <property type="project" value="UniProtKB-EC"/>
</dbReference>
<accession>A0ABS0H5C7</accession>
<comment type="similarity">
    <text evidence="5 17">Belongs to the MurB family.</text>
</comment>
<dbReference type="HAMAP" id="MF_00037">
    <property type="entry name" value="MurB"/>
    <property type="match status" value="1"/>
</dbReference>
<evidence type="ECO:0000256" key="11">
    <source>
        <dbReference type="ARBA" id="ARBA00022960"/>
    </source>
</evidence>
<protein>
    <recommendedName>
        <fullName evidence="17">UDP-N-acetylenolpyruvoylglucosamine reductase</fullName>
        <ecNumber evidence="17">1.3.1.98</ecNumber>
    </recommendedName>
    <alternativeName>
        <fullName evidence="17">UDP-N-acetylmuramate dehydrogenase</fullName>
    </alternativeName>
</protein>
<evidence type="ECO:0000256" key="9">
    <source>
        <dbReference type="ARBA" id="ARBA00022827"/>
    </source>
</evidence>
<name>A0ABS0H5C7_9ACTN</name>
<organism evidence="20 21">
    <name type="scientific">Plantactinospora alkalitolerans</name>
    <dbReference type="NCBI Taxonomy" id="2789879"/>
    <lineage>
        <taxon>Bacteria</taxon>
        <taxon>Bacillati</taxon>
        <taxon>Actinomycetota</taxon>
        <taxon>Actinomycetes</taxon>
        <taxon>Micromonosporales</taxon>
        <taxon>Micromonosporaceae</taxon>
        <taxon>Plantactinospora</taxon>
    </lineage>
</organism>
<evidence type="ECO:0000256" key="8">
    <source>
        <dbReference type="ARBA" id="ARBA00022630"/>
    </source>
</evidence>
<evidence type="ECO:0000256" key="1">
    <source>
        <dbReference type="ARBA" id="ARBA00001974"/>
    </source>
</evidence>
<feature type="active site" description="Proton donor" evidence="17">
    <location>
        <position position="261"/>
    </location>
</feature>
<dbReference type="Pfam" id="PF01565">
    <property type="entry name" value="FAD_binding_4"/>
    <property type="match status" value="1"/>
</dbReference>
<evidence type="ECO:0000256" key="12">
    <source>
        <dbReference type="ARBA" id="ARBA00022984"/>
    </source>
</evidence>
<evidence type="ECO:0000259" key="19">
    <source>
        <dbReference type="PROSITE" id="PS51387"/>
    </source>
</evidence>
<dbReference type="InterPro" id="IPR011601">
    <property type="entry name" value="MurB_C"/>
</dbReference>
<evidence type="ECO:0000256" key="18">
    <source>
        <dbReference type="SAM" id="MobiDB-lite"/>
    </source>
</evidence>
<comment type="caution">
    <text evidence="17">Lacks conserved residue(s) required for the propagation of feature annotation.</text>
</comment>
<dbReference type="Gene3D" id="3.30.465.10">
    <property type="match status" value="1"/>
</dbReference>
<dbReference type="NCBIfam" id="NF010478">
    <property type="entry name" value="PRK13903.1"/>
    <property type="match status" value="1"/>
</dbReference>
<dbReference type="InterPro" id="IPR016169">
    <property type="entry name" value="FAD-bd_PCMH_sub2"/>
</dbReference>
<comment type="pathway">
    <text evidence="4 17">Cell wall biogenesis; peptidoglycan biosynthesis.</text>
</comment>
<proteinExistence type="inferred from homology"/>
<dbReference type="Gene3D" id="3.30.43.10">
    <property type="entry name" value="Uridine Diphospho-n-acetylenolpyruvylglucosamine Reductase, domain 2"/>
    <property type="match status" value="1"/>
</dbReference>
<comment type="caution">
    <text evidence="20">The sequence shown here is derived from an EMBL/GenBank/DDBJ whole genome shotgun (WGS) entry which is preliminary data.</text>
</comment>
<feature type="active site" evidence="17">
    <location>
        <position position="356"/>
    </location>
</feature>
<keyword evidence="6 17" id="KW-0963">Cytoplasm</keyword>
<dbReference type="InterPro" id="IPR016166">
    <property type="entry name" value="FAD-bd_PCMH"/>
</dbReference>
<evidence type="ECO:0000256" key="4">
    <source>
        <dbReference type="ARBA" id="ARBA00004752"/>
    </source>
</evidence>
<dbReference type="SUPFAM" id="SSF56176">
    <property type="entry name" value="FAD-binding/transporter-associated domain-like"/>
    <property type="match status" value="1"/>
</dbReference>
<evidence type="ECO:0000256" key="7">
    <source>
        <dbReference type="ARBA" id="ARBA00022618"/>
    </source>
</evidence>
<dbReference type="SUPFAM" id="SSF56194">
    <property type="entry name" value="Uridine diphospho-N-Acetylenolpyruvylglucosamine reductase, MurB, C-terminal domain"/>
    <property type="match status" value="1"/>
</dbReference>
<dbReference type="Gene3D" id="3.90.78.10">
    <property type="entry name" value="UDP-N-acetylenolpyruvoylglucosamine reductase, C-terminal domain"/>
    <property type="match status" value="1"/>
</dbReference>
<dbReference type="InterPro" id="IPR003170">
    <property type="entry name" value="MurB"/>
</dbReference>
<evidence type="ECO:0000256" key="5">
    <source>
        <dbReference type="ARBA" id="ARBA00010485"/>
    </source>
</evidence>
<gene>
    <name evidence="17" type="primary">murB</name>
    <name evidence="20" type="ORF">I0C86_32805</name>
</gene>
<evidence type="ECO:0000256" key="2">
    <source>
        <dbReference type="ARBA" id="ARBA00003921"/>
    </source>
</evidence>
<evidence type="ECO:0000256" key="15">
    <source>
        <dbReference type="ARBA" id="ARBA00023316"/>
    </source>
</evidence>
<evidence type="ECO:0000313" key="21">
    <source>
        <dbReference type="Proteomes" id="UP000638560"/>
    </source>
</evidence>
<keyword evidence="10 17" id="KW-0521">NADP</keyword>
<keyword evidence="9 17" id="KW-0274">FAD</keyword>
<evidence type="ECO:0000313" key="20">
    <source>
        <dbReference type="EMBL" id="MBF9133680.1"/>
    </source>
</evidence>
<dbReference type="InterPro" id="IPR016167">
    <property type="entry name" value="FAD-bd_PCMH_sub1"/>
</dbReference>
<keyword evidence="7 17" id="KW-0132">Cell division</keyword>
<reference evidence="20 21" key="1">
    <citation type="submission" date="2020-11" db="EMBL/GenBank/DDBJ databases">
        <title>A novel isolate from a Black sea contaminated sediment with potential to produce alkanes: Plantactinospora alkalitolerans sp. nov.</title>
        <authorList>
            <person name="Carro L."/>
            <person name="Veyisoglu A."/>
            <person name="Guven K."/>
            <person name="Schumann P."/>
            <person name="Klenk H.-P."/>
            <person name="Sahin N."/>
        </authorList>
    </citation>
    <scope>NUCLEOTIDE SEQUENCE [LARGE SCALE GENOMIC DNA]</scope>
    <source>
        <strain evidence="20 21">S1510</strain>
    </source>
</reference>
<keyword evidence="8 17" id="KW-0285">Flavoprotein</keyword>
<keyword evidence="21" id="KW-1185">Reference proteome</keyword>
<dbReference type="InterPro" id="IPR036635">
    <property type="entry name" value="MurB_C_sf"/>
</dbReference>
<dbReference type="PROSITE" id="PS51387">
    <property type="entry name" value="FAD_PCMH"/>
    <property type="match status" value="1"/>
</dbReference>
<dbReference type="Proteomes" id="UP000638560">
    <property type="component" value="Unassembled WGS sequence"/>
</dbReference>
<sequence>MPRILPVPSPSPRCPAPRPARSVSFPAVTITFADLTTMRIGGPVGALHVATTTPDAVELLRSTDSAEEPLLVMGGGSNLVVGDVGWPGTVVKMASTEFEIVGDRLTVAAGVEWDTVVQTAVAEGLAGIETLSGIPGSAGGTPVQNVGAYGTLTSDVLESLSVYDRETGQVERWLPEQCGFGSHRQSVFKHSDRWVVLDVTMRLRRSGQSNPVNFPAVAQRLGIEVGGTAAPADVRETVIALRREKRMVLDPDDHDTWSVGSFFINPVLEEVPERARECPSQPDVKGTKLHAAWLIEHSGFRRGYGTDWGNGTVALSSRHTLALTNRGGATAADVMKFAAHIRDGVEARFDVRLNPECNLVNCSY</sequence>